<feature type="compositionally biased region" description="Polar residues" evidence="1">
    <location>
        <begin position="222"/>
        <end position="232"/>
    </location>
</feature>
<dbReference type="EMBL" id="ML987199">
    <property type="protein sequence ID" value="KAF2245917.1"/>
    <property type="molecule type" value="Genomic_DNA"/>
</dbReference>
<feature type="compositionally biased region" description="Basic and acidic residues" evidence="1">
    <location>
        <begin position="15"/>
        <end position="32"/>
    </location>
</feature>
<proteinExistence type="predicted"/>
<dbReference type="AlphaFoldDB" id="A0A6A6I6F9"/>
<name>A0A6A6I6F9_9PLEO</name>
<feature type="region of interest" description="Disordered" evidence="1">
    <location>
        <begin position="111"/>
        <end position="289"/>
    </location>
</feature>
<feature type="compositionally biased region" description="Basic and acidic residues" evidence="1">
    <location>
        <begin position="41"/>
        <end position="63"/>
    </location>
</feature>
<dbReference type="GeneID" id="54587954"/>
<keyword evidence="3" id="KW-1185">Reference proteome</keyword>
<organism evidence="2 3">
    <name type="scientific">Trematosphaeria pertusa</name>
    <dbReference type="NCBI Taxonomy" id="390896"/>
    <lineage>
        <taxon>Eukaryota</taxon>
        <taxon>Fungi</taxon>
        <taxon>Dikarya</taxon>
        <taxon>Ascomycota</taxon>
        <taxon>Pezizomycotina</taxon>
        <taxon>Dothideomycetes</taxon>
        <taxon>Pleosporomycetidae</taxon>
        <taxon>Pleosporales</taxon>
        <taxon>Massarineae</taxon>
        <taxon>Trematosphaeriaceae</taxon>
        <taxon>Trematosphaeria</taxon>
    </lineage>
</organism>
<feature type="compositionally biased region" description="Basic and acidic residues" evidence="1">
    <location>
        <begin position="148"/>
        <end position="166"/>
    </location>
</feature>
<protein>
    <submittedName>
        <fullName evidence="2">Uncharacterized protein</fullName>
    </submittedName>
</protein>
<reference evidence="2" key="1">
    <citation type="journal article" date="2020" name="Stud. Mycol.">
        <title>101 Dothideomycetes genomes: a test case for predicting lifestyles and emergence of pathogens.</title>
        <authorList>
            <person name="Haridas S."/>
            <person name="Albert R."/>
            <person name="Binder M."/>
            <person name="Bloem J."/>
            <person name="Labutti K."/>
            <person name="Salamov A."/>
            <person name="Andreopoulos B."/>
            <person name="Baker S."/>
            <person name="Barry K."/>
            <person name="Bills G."/>
            <person name="Bluhm B."/>
            <person name="Cannon C."/>
            <person name="Castanera R."/>
            <person name="Culley D."/>
            <person name="Daum C."/>
            <person name="Ezra D."/>
            <person name="Gonzalez J."/>
            <person name="Henrissat B."/>
            <person name="Kuo A."/>
            <person name="Liang C."/>
            <person name="Lipzen A."/>
            <person name="Lutzoni F."/>
            <person name="Magnuson J."/>
            <person name="Mondo S."/>
            <person name="Nolan M."/>
            <person name="Ohm R."/>
            <person name="Pangilinan J."/>
            <person name="Park H.-J."/>
            <person name="Ramirez L."/>
            <person name="Alfaro M."/>
            <person name="Sun H."/>
            <person name="Tritt A."/>
            <person name="Yoshinaga Y."/>
            <person name="Zwiers L.-H."/>
            <person name="Turgeon B."/>
            <person name="Goodwin S."/>
            <person name="Spatafora J."/>
            <person name="Crous P."/>
            <person name="Grigoriev I."/>
        </authorList>
    </citation>
    <scope>NUCLEOTIDE SEQUENCE</scope>
    <source>
        <strain evidence="2">CBS 122368</strain>
    </source>
</reference>
<gene>
    <name evidence="2" type="ORF">BU26DRAFT_58511</name>
</gene>
<evidence type="ECO:0000256" key="1">
    <source>
        <dbReference type="SAM" id="MobiDB-lite"/>
    </source>
</evidence>
<feature type="compositionally biased region" description="Basic and acidic residues" evidence="1">
    <location>
        <begin position="111"/>
        <end position="122"/>
    </location>
</feature>
<feature type="compositionally biased region" description="Low complexity" evidence="1">
    <location>
        <begin position="233"/>
        <end position="289"/>
    </location>
</feature>
<dbReference type="RefSeq" id="XP_033680921.1">
    <property type="nucleotide sequence ID" value="XM_033834624.1"/>
</dbReference>
<feature type="region of interest" description="Disordered" evidence="1">
    <location>
        <begin position="1"/>
        <end position="86"/>
    </location>
</feature>
<dbReference type="Proteomes" id="UP000800094">
    <property type="component" value="Unassembled WGS sequence"/>
</dbReference>
<evidence type="ECO:0000313" key="3">
    <source>
        <dbReference type="Proteomes" id="UP000800094"/>
    </source>
</evidence>
<evidence type="ECO:0000313" key="2">
    <source>
        <dbReference type="EMBL" id="KAF2245917.1"/>
    </source>
</evidence>
<sequence>MPPPPLSPHALARQQARDEQRKADESWKDVEAARAGTKRSSAPDDDLRQQTLREKLRKTREEQALVQRQIDTVERRARRRSGGVGVYEDEDARVAREEEEEMEELYRRAGELVAREQEKEMECGEEDGDRESSPVSELSRTPTPPPHMVREETRCGESRKRAEAFRHPPSTSLIRYMSKKKRRGGSMPGGGKSEKISLNVAKLTTAAASTSVRTPAKAKNARNASGNTNTNANHSPTSPNTINTNPAAPTTTTNNKSATNNNTPSHRATPPTPTTNNNDNTTPAPDDPTLLQRALSFTVRWLARHGNPALGPVFAALQSSAQADASVANVLIAVMRQRATAEEWELFRRWVKNAKNGEEGEGGEEEG</sequence>
<accession>A0A6A6I6F9</accession>